<protein>
    <submittedName>
        <fullName evidence="8">PLDc N-terminal domain-containing protein</fullName>
    </submittedName>
</protein>
<feature type="transmembrane region" description="Helical" evidence="6">
    <location>
        <begin position="35"/>
        <end position="55"/>
    </location>
</feature>
<evidence type="ECO:0000259" key="7">
    <source>
        <dbReference type="Pfam" id="PF13396"/>
    </source>
</evidence>
<evidence type="ECO:0000256" key="3">
    <source>
        <dbReference type="ARBA" id="ARBA00022692"/>
    </source>
</evidence>
<dbReference type="InterPro" id="IPR027379">
    <property type="entry name" value="CLS_N"/>
</dbReference>
<name>A0ABY5ZRA8_9BACT</name>
<keyword evidence="4 6" id="KW-1133">Transmembrane helix</keyword>
<evidence type="ECO:0000256" key="6">
    <source>
        <dbReference type="SAM" id="Phobius"/>
    </source>
</evidence>
<dbReference type="RefSeq" id="WP_260749531.1">
    <property type="nucleotide sequence ID" value="NZ_CP092109.1"/>
</dbReference>
<proteinExistence type="predicted"/>
<evidence type="ECO:0000256" key="5">
    <source>
        <dbReference type="ARBA" id="ARBA00023136"/>
    </source>
</evidence>
<accession>A0ABY5ZRA8</accession>
<feature type="domain" description="Cardiolipin synthase N-terminal" evidence="7">
    <location>
        <begin position="15"/>
        <end position="57"/>
    </location>
</feature>
<evidence type="ECO:0000256" key="4">
    <source>
        <dbReference type="ARBA" id="ARBA00022989"/>
    </source>
</evidence>
<feature type="transmembrane region" description="Helical" evidence="6">
    <location>
        <begin position="7"/>
        <end position="29"/>
    </location>
</feature>
<evidence type="ECO:0000313" key="9">
    <source>
        <dbReference type="Proteomes" id="UP001060414"/>
    </source>
</evidence>
<keyword evidence="2" id="KW-1003">Cell membrane</keyword>
<keyword evidence="9" id="KW-1185">Reference proteome</keyword>
<sequence>MGAEMGGILGLVILILVVYAIFNVVLSTAGPWTKVAWVLALILIPGLGVLVWLVLGPRRTRA</sequence>
<gene>
    <name evidence="8" type="ORF">L9S41_07110</name>
</gene>
<reference evidence="8" key="1">
    <citation type="journal article" date="2022" name="Environ. Microbiol.">
        <title>Geoalkalibacter halelectricus SAP #1 sp. nov. possessing extracellular electron transfer and mineral#reducing capabilities from a haloalkaline environment.</title>
        <authorList>
            <person name="Yadav S."/>
            <person name="Singh R."/>
            <person name="Sundharam S.S."/>
            <person name="Chaudhary S."/>
            <person name="Krishnamurthi S."/>
            <person name="Patil S.A."/>
        </authorList>
    </citation>
    <scope>NUCLEOTIDE SEQUENCE</scope>
    <source>
        <strain evidence="8">SAP-1</strain>
    </source>
</reference>
<organism evidence="8 9">
    <name type="scientific">Geoalkalibacter halelectricus</name>
    <dbReference type="NCBI Taxonomy" id="2847045"/>
    <lineage>
        <taxon>Bacteria</taxon>
        <taxon>Pseudomonadati</taxon>
        <taxon>Thermodesulfobacteriota</taxon>
        <taxon>Desulfuromonadia</taxon>
        <taxon>Desulfuromonadales</taxon>
        <taxon>Geoalkalibacteraceae</taxon>
        <taxon>Geoalkalibacter</taxon>
    </lineage>
</organism>
<comment type="subcellular location">
    <subcellularLocation>
        <location evidence="1">Cell membrane</location>
        <topology evidence="1">Multi-pass membrane protein</topology>
    </subcellularLocation>
</comment>
<keyword evidence="5 6" id="KW-0472">Membrane</keyword>
<dbReference type="Proteomes" id="UP001060414">
    <property type="component" value="Chromosome"/>
</dbReference>
<evidence type="ECO:0000256" key="2">
    <source>
        <dbReference type="ARBA" id="ARBA00022475"/>
    </source>
</evidence>
<dbReference type="EMBL" id="CP092109">
    <property type="protein sequence ID" value="UWZ81158.1"/>
    <property type="molecule type" value="Genomic_DNA"/>
</dbReference>
<evidence type="ECO:0000313" key="8">
    <source>
        <dbReference type="EMBL" id="UWZ81158.1"/>
    </source>
</evidence>
<evidence type="ECO:0000256" key="1">
    <source>
        <dbReference type="ARBA" id="ARBA00004651"/>
    </source>
</evidence>
<keyword evidence="3 6" id="KW-0812">Transmembrane</keyword>
<dbReference type="Pfam" id="PF13396">
    <property type="entry name" value="PLDc_N"/>
    <property type="match status" value="1"/>
</dbReference>